<evidence type="ECO:0008006" key="4">
    <source>
        <dbReference type="Google" id="ProtNLM"/>
    </source>
</evidence>
<reference evidence="2 3" key="1">
    <citation type="submission" date="2016-06" db="EMBL/GenBank/DDBJ databases">
        <authorList>
            <person name="Kjaerup R.B."/>
            <person name="Dalgaard T.S."/>
            <person name="Juul-Madsen H.R."/>
        </authorList>
    </citation>
    <scope>NUCLEOTIDE SEQUENCE [LARGE SCALE GENOMIC DNA]</scope>
    <source>
        <strain evidence="2 3">GCSL-Mp3</strain>
    </source>
</reference>
<sequence>MRGIITCIALILFLSGCQSRVAEVPSVAANLTPQTGEVAKQVFPVSGNVPAPEGLRPCCAFGYDLGTKLGPVPVPFYRIGNVLTTESLGEHIYNDSFWLGITEVIGLSNENLGIIYSRKGGFIDIAHVRDTADYTYYLFTQIYPRLGEAWMLTLTDELASRRVQFRAFTPPDNVAESYTLSVYLAARLAFRIAVWHEIAQWYGYHSVPGFSEEISAFTPEDLYSNLLGARLAITLLLEGHGGSVADFNRGMQGILPSALAQLSAQPADATRAAFDSIDGRWWDKHQRVPEKFLVLYRDYNVADDRLPSQPEQETEAGMRLALPQHYRNWSLADLAAFELWPTRNMGNLPATLLPFSESDFPALIRHAAAVDAKTAPSSVQRDK</sequence>
<accession>A0A1B8H9R0</accession>
<dbReference type="STRING" id="368603.AYY16_12870"/>
<name>A0A1B8H9R0_9GAMM</name>
<proteinExistence type="predicted"/>
<feature type="signal peptide" evidence="1">
    <location>
        <begin position="1"/>
        <end position="22"/>
    </location>
</feature>
<dbReference type="AlphaFoldDB" id="A0A1B8H9R0"/>
<dbReference type="PROSITE" id="PS51257">
    <property type="entry name" value="PROKAR_LIPOPROTEIN"/>
    <property type="match status" value="1"/>
</dbReference>
<evidence type="ECO:0000313" key="3">
    <source>
        <dbReference type="Proteomes" id="UP000092247"/>
    </source>
</evidence>
<protein>
    <recommendedName>
        <fullName evidence="4">DUF4056 domain-containing protein</fullName>
    </recommendedName>
</protein>
<dbReference type="Pfam" id="PF13265">
    <property type="entry name" value="DUF4056"/>
    <property type="match status" value="1"/>
</dbReference>
<evidence type="ECO:0000313" key="2">
    <source>
        <dbReference type="EMBL" id="OBU05802.1"/>
    </source>
</evidence>
<feature type="chain" id="PRO_5008609629" description="DUF4056 domain-containing protein" evidence="1">
    <location>
        <begin position="23"/>
        <end position="383"/>
    </location>
</feature>
<organism evidence="2 3">
    <name type="scientific">Morganella psychrotolerans</name>
    <dbReference type="NCBI Taxonomy" id="368603"/>
    <lineage>
        <taxon>Bacteria</taxon>
        <taxon>Pseudomonadati</taxon>
        <taxon>Pseudomonadota</taxon>
        <taxon>Gammaproteobacteria</taxon>
        <taxon>Enterobacterales</taxon>
        <taxon>Morganellaceae</taxon>
        <taxon>Morganella</taxon>
    </lineage>
</organism>
<dbReference type="RefSeq" id="WP_067424004.1">
    <property type="nucleotide sequence ID" value="NZ_LZEX01000023.1"/>
</dbReference>
<comment type="caution">
    <text evidence="2">The sequence shown here is derived from an EMBL/GenBank/DDBJ whole genome shotgun (WGS) entry which is preliminary data.</text>
</comment>
<dbReference type="EMBL" id="LZEX01000023">
    <property type="protein sequence ID" value="OBU05802.1"/>
    <property type="molecule type" value="Genomic_DNA"/>
</dbReference>
<dbReference type="Proteomes" id="UP000092247">
    <property type="component" value="Unassembled WGS sequence"/>
</dbReference>
<keyword evidence="1" id="KW-0732">Signal</keyword>
<evidence type="ECO:0000256" key="1">
    <source>
        <dbReference type="SAM" id="SignalP"/>
    </source>
</evidence>
<dbReference type="InterPro" id="IPR025130">
    <property type="entry name" value="DUF4056"/>
</dbReference>
<gene>
    <name evidence="2" type="ORF">AYY17_05510</name>
</gene>